<keyword evidence="2" id="KW-1185">Reference proteome</keyword>
<organism evidence="1 2">
    <name type="scientific">Pontibacillus yanchengensis</name>
    <dbReference type="NCBI Taxonomy" id="462910"/>
    <lineage>
        <taxon>Bacteria</taxon>
        <taxon>Bacillati</taxon>
        <taxon>Bacillota</taxon>
        <taxon>Bacilli</taxon>
        <taxon>Bacillales</taxon>
        <taxon>Bacillaceae</taxon>
        <taxon>Pontibacillus</taxon>
    </lineage>
</organism>
<proteinExistence type="predicted"/>
<dbReference type="Proteomes" id="UP000466692">
    <property type="component" value="Unassembled WGS sequence"/>
</dbReference>
<dbReference type="EMBL" id="WMEU01000002">
    <property type="protein sequence ID" value="MYL53137.1"/>
    <property type="molecule type" value="Genomic_DNA"/>
</dbReference>
<evidence type="ECO:0000313" key="1">
    <source>
        <dbReference type="EMBL" id="MYL53137.1"/>
    </source>
</evidence>
<accession>A0ACC7VEK7</accession>
<sequence length="94" mass="11029">MVYGSVILDNDGSNKKELDPEEEIIPIIKGDLYSIEELTNLFKFSSEVLSKEKIMEDTQGQYIGTKNDQLWFIIRDSIWEESYQKEYFSIPLKN</sequence>
<protein>
    <submittedName>
        <fullName evidence="1">Uncharacterized protein</fullName>
    </submittedName>
</protein>
<comment type="caution">
    <text evidence="1">The sequence shown here is derived from an EMBL/GenBank/DDBJ whole genome shotgun (WGS) entry which is preliminary data.</text>
</comment>
<name>A0ACC7VEK7_9BACI</name>
<evidence type="ECO:0000313" key="2">
    <source>
        <dbReference type="Proteomes" id="UP000466692"/>
    </source>
</evidence>
<reference evidence="1" key="1">
    <citation type="submission" date="2019-11" db="EMBL/GenBank/DDBJ databases">
        <title>Genome sequences of 17 halophilic strains isolated from different environments.</title>
        <authorList>
            <person name="Furrow R.E."/>
        </authorList>
    </citation>
    <scope>NUCLEOTIDE SEQUENCE</scope>
    <source>
        <strain evidence="1">22510_22_Filter</strain>
    </source>
</reference>
<gene>
    <name evidence="1" type="ORF">GLW08_07275</name>
</gene>